<reference evidence="3" key="1">
    <citation type="submission" date="2017-09" db="EMBL/GenBank/DDBJ databases">
        <title>Complete Genome Sequence of ansamitocin-producing Bacterium Actinosynnema pretiosum X47.</title>
        <authorList>
            <person name="Cao G."/>
            <person name="Zong G."/>
            <person name="Zhong C."/>
            <person name="Fu J."/>
        </authorList>
    </citation>
    <scope>NUCLEOTIDE SEQUENCE [LARGE SCALE GENOMIC DNA]</scope>
    <source>
        <strain evidence="3">X47</strain>
    </source>
</reference>
<dbReference type="AlphaFoldDB" id="A0A290Z5X0"/>
<evidence type="ECO:0000256" key="1">
    <source>
        <dbReference type="ARBA" id="ARBA00022801"/>
    </source>
</evidence>
<evidence type="ECO:0000313" key="4">
    <source>
        <dbReference type="Proteomes" id="UP000218505"/>
    </source>
</evidence>
<keyword evidence="4" id="KW-1185">Reference proteome</keyword>
<name>A0A290Z5X0_9PSEU</name>
<sequence>MPANPSTPWSTRLHALWRSASDAMSTKGFSEELYFGLLSLPGACGLVGARFGLRGEVQIVRWADHDGLVTSPIGLAEQLLDWTAAHPARPTESVLTPLDELRQQSADLADRVAAIGATGLLVTWFEVSAGEWGLLGLAVSTPDVHAAPADAVGIDIVTAIRQATDVIVAADHHITERRALDDQQARDAILAEASLRMDASLDIEDTLRAVVRMAVPGLADGAAIHAERDGRMALIAVAHVDARRERRLGEHLRAGRWAGEPVVLGTDSSSWDEETRLSGLPDEVGLELMTISVLRARGRVVGMLAFFHRDGSPRRPLGAFLRDLAGRAALSIDNATLYERRRRDALSLQQHLLPTVLPDVPGLEFATTYNVADHTLEVGGDFYGAVDQSGGRVTALIGDVCGRGAPAAALTGLARHTLETVLAEGRSAQHAVRTLNDKMLRIGVTRFLTLATATFWAAESGFRVRTLSAGHPPTLLVRRDGVVRESRSTGRLVGVLPDLRLRTATDVLRPGDALVMYTDGLIEARDAEGRFFGDTDLEPTLSRLRDLPLSDLASSLIAGSGRYHIGDDAAVLAIRCTGARALRAELPPSAAGDAALAAVRGLRGDSAPAELPERLVAFLAECALEGVSAVRVAVDGDAEWARVEITGEGRVAWAELTD</sequence>
<dbReference type="InterPro" id="IPR001932">
    <property type="entry name" value="PPM-type_phosphatase-like_dom"/>
</dbReference>
<feature type="domain" description="PPM-type phosphatase" evidence="2">
    <location>
        <begin position="360"/>
        <end position="576"/>
    </location>
</feature>
<dbReference type="PANTHER" id="PTHR43156">
    <property type="entry name" value="STAGE II SPORULATION PROTEIN E-RELATED"/>
    <property type="match status" value="1"/>
</dbReference>
<dbReference type="Gene3D" id="3.30.450.40">
    <property type="match status" value="1"/>
</dbReference>
<dbReference type="Gene3D" id="3.60.40.10">
    <property type="entry name" value="PPM-type phosphatase domain"/>
    <property type="match status" value="1"/>
</dbReference>
<evidence type="ECO:0000313" key="3">
    <source>
        <dbReference type="EMBL" id="ATE54384.1"/>
    </source>
</evidence>
<dbReference type="InterPro" id="IPR036457">
    <property type="entry name" value="PPM-type-like_dom_sf"/>
</dbReference>
<proteinExistence type="predicted"/>
<keyword evidence="1" id="KW-0378">Hydrolase</keyword>
<dbReference type="Proteomes" id="UP000218505">
    <property type="component" value="Chromosome"/>
</dbReference>
<organism evidence="3 4">
    <name type="scientific">Actinosynnema pretiosum</name>
    <dbReference type="NCBI Taxonomy" id="42197"/>
    <lineage>
        <taxon>Bacteria</taxon>
        <taxon>Bacillati</taxon>
        <taxon>Actinomycetota</taxon>
        <taxon>Actinomycetes</taxon>
        <taxon>Pseudonocardiales</taxon>
        <taxon>Pseudonocardiaceae</taxon>
        <taxon>Actinosynnema</taxon>
    </lineage>
</organism>
<dbReference type="PANTHER" id="PTHR43156:SF2">
    <property type="entry name" value="STAGE II SPORULATION PROTEIN E"/>
    <property type="match status" value="1"/>
</dbReference>
<dbReference type="EMBL" id="CP023445">
    <property type="protein sequence ID" value="ATE54384.1"/>
    <property type="molecule type" value="Genomic_DNA"/>
</dbReference>
<dbReference type="SUPFAM" id="SSF55781">
    <property type="entry name" value="GAF domain-like"/>
    <property type="match status" value="1"/>
</dbReference>
<dbReference type="InterPro" id="IPR052016">
    <property type="entry name" value="Bact_Sigma-Reg"/>
</dbReference>
<dbReference type="Pfam" id="PF07228">
    <property type="entry name" value="SpoIIE"/>
    <property type="match status" value="1"/>
</dbReference>
<evidence type="ECO:0000259" key="2">
    <source>
        <dbReference type="SMART" id="SM00331"/>
    </source>
</evidence>
<protein>
    <submittedName>
        <fullName evidence="3">Serine/threonine protein phosphatase</fullName>
    </submittedName>
</protein>
<dbReference type="SMART" id="SM00331">
    <property type="entry name" value="PP2C_SIG"/>
    <property type="match status" value="1"/>
</dbReference>
<gene>
    <name evidence="3" type="ORF">CNX65_14680</name>
</gene>
<dbReference type="RefSeq" id="WP_096493480.1">
    <property type="nucleotide sequence ID" value="NZ_CP023445.1"/>
</dbReference>
<dbReference type="GO" id="GO:0016791">
    <property type="term" value="F:phosphatase activity"/>
    <property type="evidence" value="ECO:0007669"/>
    <property type="project" value="TreeGrafter"/>
</dbReference>
<accession>A0A290Z5X0</accession>
<dbReference type="InterPro" id="IPR029016">
    <property type="entry name" value="GAF-like_dom_sf"/>
</dbReference>
<dbReference type="SUPFAM" id="SSF81606">
    <property type="entry name" value="PP2C-like"/>
    <property type="match status" value="1"/>
</dbReference>
<dbReference type="KEGG" id="apre:CNX65_14680"/>